<gene>
    <name evidence="1" type="primary">flaF</name>
    <name evidence="1" type="ORF">MLD63_02095</name>
</gene>
<accession>A0ABT1MP82</accession>
<dbReference type="Proteomes" id="UP001203945">
    <property type="component" value="Unassembled WGS sequence"/>
</dbReference>
<protein>
    <submittedName>
        <fullName evidence="1">Flagellar biosynthesis regulator FlaF</fullName>
    </submittedName>
</protein>
<dbReference type="NCBIfam" id="NF009435">
    <property type="entry name" value="PRK12794.1"/>
    <property type="match status" value="1"/>
</dbReference>
<organism evidence="1 2">
    <name type="scientific">Paracoccus albicereus</name>
    <dbReference type="NCBI Taxonomy" id="2922394"/>
    <lineage>
        <taxon>Bacteria</taxon>
        <taxon>Pseudomonadati</taxon>
        <taxon>Pseudomonadota</taxon>
        <taxon>Alphaproteobacteria</taxon>
        <taxon>Rhodobacterales</taxon>
        <taxon>Paracoccaceae</taxon>
        <taxon>Paracoccus</taxon>
    </lineage>
</organism>
<proteinExistence type="predicted"/>
<keyword evidence="1" id="KW-0282">Flagellum</keyword>
<dbReference type="InterPro" id="IPR010845">
    <property type="entry name" value="FlaF"/>
</dbReference>
<geneLocation type="plasmid" evidence="1">
    <name>unnamed1</name>
</geneLocation>
<keyword evidence="1" id="KW-0614">Plasmid</keyword>
<keyword evidence="1" id="KW-0969">Cilium</keyword>
<dbReference type="EMBL" id="JAKZEU010000001">
    <property type="protein sequence ID" value="MCQ0969228.1"/>
    <property type="molecule type" value="Genomic_DNA"/>
</dbReference>
<keyword evidence="2" id="KW-1185">Reference proteome</keyword>
<name>A0ABT1MP82_9RHOB</name>
<dbReference type="Pfam" id="PF07309">
    <property type="entry name" value="FlaF"/>
    <property type="match status" value="1"/>
</dbReference>
<sequence>MTPLHQNGYGMNAVRNPRDNEYEAFARVTRMMSNAQTEIERITAVHKNNELWTTLAADLANPDNALPRSLRAELASLAIFSIRHGMAVIRRQAQVGALIDINRAILAGLRPEVSR</sequence>
<reference evidence="1 2" key="1">
    <citation type="submission" date="2022-03" db="EMBL/GenBank/DDBJ databases">
        <authorList>
            <person name="He Y."/>
        </authorList>
    </citation>
    <scope>NUCLEOTIDE SEQUENCE [LARGE SCALE GENOMIC DNA]</scope>
    <source>
        <strain evidence="1 2">TK19116</strain>
        <plasmid evidence="1">unnamed1</plasmid>
    </source>
</reference>
<evidence type="ECO:0000313" key="2">
    <source>
        <dbReference type="Proteomes" id="UP001203945"/>
    </source>
</evidence>
<keyword evidence="1" id="KW-0966">Cell projection</keyword>
<dbReference type="RefSeq" id="WP_255328183.1">
    <property type="nucleotide sequence ID" value="NZ_JAKZEU010000001.1"/>
</dbReference>
<comment type="caution">
    <text evidence="1">The sequence shown here is derived from an EMBL/GenBank/DDBJ whole genome shotgun (WGS) entry which is preliminary data.</text>
</comment>
<evidence type="ECO:0000313" key="1">
    <source>
        <dbReference type="EMBL" id="MCQ0969228.1"/>
    </source>
</evidence>